<evidence type="ECO:0000313" key="1">
    <source>
        <dbReference type="EMBL" id="KAF5102621.1"/>
    </source>
</evidence>
<comment type="caution">
    <text evidence="1">The sequence shown here is derived from an EMBL/GenBank/DDBJ whole genome shotgun (WGS) entry which is preliminary data.</text>
</comment>
<proteinExistence type="predicted"/>
<dbReference type="EMBL" id="QVQA01000004">
    <property type="protein sequence ID" value="KAF5102621.1"/>
    <property type="molecule type" value="Genomic_DNA"/>
</dbReference>
<evidence type="ECO:0000313" key="2">
    <source>
        <dbReference type="Proteomes" id="UP000744676"/>
    </source>
</evidence>
<protein>
    <submittedName>
        <fullName evidence="1">Uncharacterized protein</fullName>
    </submittedName>
</protein>
<name>A0ACB6VAA7_9ASCO</name>
<gene>
    <name evidence="1" type="ORF">D0Z00_000331</name>
</gene>
<keyword evidence="2" id="KW-1185">Reference proteome</keyword>
<dbReference type="Proteomes" id="UP000744676">
    <property type="component" value="Unassembled WGS sequence"/>
</dbReference>
<accession>A0ACB6VAA7</accession>
<reference evidence="1 2" key="1">
    <citation type="journal article" date="2020" name="Front. Microbiol.">
        <title>Phenotypic and Genetic Characterization of the Cheese Ripening Yeast Geotrichum candidum.</title>
        <authorList>
            <person name="Perkins V."/>
            <person name="Vignola S."/>
            <person name="Lessard M.H."/>
            <person name="Plante P.L."/>
            <person name="Corbeil J."/>
            <person name="Dugat-Bony E."/>
            <person name="Frenette M."/>
            <person name="Labrie S."/>
        </authorList>
    </citation>
    <scope>NUCLEOTIDE SEQUENCE [LARGE SCALE GENOMIC DNA]</scope>
    <source>
        <strain evidence="1 2">LMA-1147</strain>
    </source>
</reference>
<organism evidence="1 2">
    <name type="scientific">Geotrichum galactomycetum</name>
    <dbReference type="NCBI Taxonomy" id="27317"/>
    <lineage>
        <taxon>Eukaryota</taxon>
        <taxon>Fungi</taxon>
        <taxon>Dikarya</taxon>
        <taxon>Ascomycota</taxon>
        <taxon>Saccharomycotina</taxon>
        <taxon>Dipodascomycetes</taxon>
        <taxon>Dipodascales</taxon>
        <taxon>Dipodascaceae</taxon>
        <taxon>Geotrichum</taxon>
    </lineage>
</organism>
<sequence length="641" mass="70838">MSQPQHYDEALDPRHQHLHGHLHHSESAQVPPVVHADAHIQPRESDPAPIDPTVDTKHIIEEKTTQLDESSTDEKNETSTSIKDQQSPTGLEKPSGWKSIIKINTYKYMYRKYMWAIHIFWGCFFTAWWISIVAQDEHRHKWLIPTLLWMFIMARLITFHVPARYLLVWASWIWDRTVAKAVSYIPPNWRLLAAAVGTVAVILIGTFASPEIEGGTPRSERAISFFGCLVAIFGLWATSSNRSKINWHTVISGMLIQFIVALFVLRTKAGYDIFDFISFLCRKLLSFAKDGTAFITNTTVSQLGMFFFTVIPAIIFFIAIVHIFYYWGVIQWFIGKFAYFFYWSMRVSGAEAVVAAASPFIGQGESAILIKPFAPHLTKAEYHQIMTSGFATIAGSVLVSYISMGVSPQALISSCVMSIPASLATSKLRYPEVEQTLTDGGVVIPDDDTDEAHNVLHAFSNGAWLGIVIAGTILTNLLCIIALVALINALLTWFAGFWNIDNLTLEMIFGYIFYPVAFLIGTPRNELYDVAKLIGVKVIQNEFVAYASLSSSEYAHLSIRGRMLATYALCGFANLGSVGTNIGVLSQLAPTRTGDIASLVMSALATGCISTLLSAAVAGMVMTDLKRFEIAAEIAAAAASS</sequence>